<dbReference type="InterPro" id="IPR010297">
    <property type="entry name" value="DUF900_hydrolase"/>
</dbReference>
<dbReference type="Pfam" id="PF09917">
    <property type="entry name" value="DUF2147"/>
    <property type="match status" value="1"/>
</dbReference>
<dbReference type="PANTHER" id="PTHR36513:SF1">
    <property type="entry name" value="TRANSMEMBRANE PROTEIN"/>
    <property type="match status" value="1"/>
</dbReference>
<dbReference type="Gene3D" id="3.40.50.1820">
    <property type="entry name" value="alpha/beta hydrolase"/>
    <property type="match status" value="1"/>
</dbReference>
<dbReference type="InterPro" id="IPR019223">
    <property type="entry name" value="DUF2147"/>
</dbReference>
<feature type="region of interest" description="Disordered" evidence="1">
    <location>
        <begin position="204"/>
        <end position="250"/>
    </location>
</feature>
<dbReference type="Gene3D" id="2.40.128.520">
    <property type="match status" value="1"/>
</dbReference>
<evidence type="ECO:0000256" key="1">
    <source>
        <dbReference type="SAM" id="MobiDB-lite"/>
    </source>
</evidence>
<sequence>MKVFRDDYAKLKTWRYDARCGCACSSGVNRMRRISKSLIVDLLILCVALSLETAVGADTNSAAGLWQKLENGKPVGWFLVVEHGGTFEAVIAKTFPQPGDPFNPTCTKCNDDRKDKPWLGIQFVRDMKRNGFSYESGNILDPRSGQIYNAKMTLSPDGQKLILRGYLGVALFGKDEVWERLPDNAIAQVDPAIVAKYLPAQATASAPGKRAPSSSSTITYTATPSPQFTPLSRPLSDPQPPSLPSPSPSIPDEVKALQPVFFATNRSLKQRTPITVASLTNDRGKEIVYGLSIVGVPKNHSIGRVERPSLDWVQSIIHLSYVYEPESDKDHFRIRSLTKLERSEFVRQLGKNSDSILLFVHGYNVSFQDAVFKAAQIAYDANFGGQVLVFSWPSAGEFLGYDHDRESALFSDEDLLMILRILTDDVGKKRVFVLAHSLGNEILVNALQRAALSKTSLRISELVFAAPDVDRDVFMRKAADIKSVAKNMTLYASSADKALLASTKKAWGTRMGYVGPDGPNLVDGIDTIDVTAVGADMLGLDHSTYSERAVLEDIGHLIMNKKDDEHRKPQQRIVTLKSMPDSVHVKYWVFPK</sequence>
<dbReference type="Pfam" id="PF05990">
    <property type="entry name" value="DUF900"/>
    <property type="match status" value="1"/>
</dbReference>
<protein>
    <submittedName>
        <fullName evidence="3">Alpha/beta fold hydrolase</fullName>
    </submittedName>
</protein>
<dbReference type="PANTHER" id="PTHR36513">
    <property type="entry name" value="ABC TRANSMEMBRANE TYPE-1 DOMAIN-CONTAINING PROTEIN"/>
    <property type="match status" value="1"/>
</dbReference>
<keyword evidence="3" id="KW-0378">Hydrolase</keyword>
<feature type="domain" description="DUF2147" evidence="2">
    <location>
        <begin position="64"/>
        <end position="180"/>
    </location>
</feature>
<dbReference type="GO" id="GO:0016787">
    <property type="term" value="F:hydrolase activity"/>
    <property type="evidence" value="ECO:0007669"/>
    <property type="project" value="UniProtKB-KW"/>
</dbReference>
<accession>A0A7Z0TN50</accession>
<evidence type="ECO:0000259" key="2">
    <source>
        <dbReference type="Pfam" id="PF09917"/>
    </source>
</evidence>
<reference evidence="3" key="1">
    <citation type="submission" date="2020-06" db="EMBL/GenBank/DDBJ databases">
        <title>Whole Genome Sequence of Bradyrhizobium sp. Strain 323S2.</title>
        <authorList>
            <person name="Bromfield E.S.P."/>
        </authorList>
    </citation>
    <scope>NUCLEOTIDE SEQUENCE [LARGE SCALE GENOMIC DNA]</scope>
    <source>
        <strain evidence="3">323S2</strain>
    </source>
</reference>
<evidence type="ECO:0000313" key="3">
    <source>
        <dbReference type="EMBL" id="NYY90316.1"/>
    </source>
</evidence>
<feature type="compositionally biased region" description="Pro residues" evidence="1">
    <location>
        <begin position="237"/>
        <end position="249"/>
    </location>
</feature>
<gene>
    <name evidence="3" type="ORF">G6321_18360</name>
</gene>
<organism evidence="3">
    <name type="scientific">Bradyrhizobium barranii subsp. barranii</name>
    <dbReference type="NCBI Taxonomy" id="2823807"/>
    <lineage>
        <taxon>Bacteria</taxon>
        <taxon>Pseudomonadati</taxon>
        <taxon>Pseudomonadota</taxon>
        <taxon>Alphaproteobacteria</taxon>
        <taxon>Hyphomicrobiales</taxon>
        <taxon>Nitrobacteraceae</taxon>
        <taxon>Bradyrhizobium</taxon>
        <taxon>Bradyrhizobium barranii</taxon>
    </lineage>
</organism>
<feature type="compositionally biased region" description="Polar residues" evidence="1">
    <location>
        <begin position="212"/>
        <end position="229"/>
    </location>
</feature>
<dbReference type="EMBL" id="JACBFH010000001">
    <property type="protein sequence ID" value="NYY90316.1"/>
    <property type="molecule type" value="Genomic_DNA"/>
</dbReference>
<name>A0A7Z0TN50_9BRAD</name>
<dbReference type="AlphaFoldDB" id="A0A7Z0TN50"/>
<dbReference type="SUPFAM" id="SSF53474">
    <property type="entry name" value="alpha/beta-Hydrolases"/>
    <property type="match status" value="1"/>
</dbReference>
<comment type="caution">
    <text evidence="3">The sequence shown here is derived from an EMBL/GenBank/DDBJ whole genome shotgun (WGS) entry which is preliminary data.</text>
</comment>
<dbReference type="InterPro" id="IPR029058">
    <property type="entry name" value="AB_hydrolase_fold"/>
</dbReference>
<proteinExistence type="predicted"/>